<gene>
    <name evidence="1" type="ORF">Fmac_004938</name>
</gene>
<dbReference type="EMBL" id="JBGMDY010000002">
    <property type="protein sequence ID" value="KAL2343653.1"/>
    <property type="molecule type" value="Genomic_DNA"/>
</dbReference>
<protein>
    <submittedName>
        <fullName evidence="1">Uncharacterized protein</fullName>
    </submittedName>
</protein>
<dbReference type="Proteomes" id="UP001603857">
    <property type="component" value="Unassembled WGS sequence"/>
</dbReference>
<organism evidence="1 2">
    <name type="scientific">Flemingia macrophylla</name>
    <dbReference type="NCBI Taxonomy" id="520843"/>
    <lineage>
        <taxon>Eukaryota</taxon>
        <taxon>Viridiplantae</taxon>
        <taxon>Streptophyta</taxon>
        <taxon>Embryophyta</taxon>
        <taxon>Tracheophyta</taxon>
        <taxon>Spermatophyta</taxon>
        <taxon>Magnoliopsida</taxon>
        <taxon>eudicotyledons</taxon>
        <taxon>Gunneridae</taxon>
        <taxon>Pentapetalae</taxon>
        <taxon>rosids</taxon>
        <taxon>fabids</taxon>
        <taxon>Fabales</taxon>
        <taxon>Fabaceae</taxon>
        <taxon>Papilionoideae</taxon>
        <taxon>50 kb inversion clade</taxon>
        <taxon>NPAAA clade</taxon>
        <taxon>indigoferoid/millettioid clade</taxon>
        <taxon>Phaseoleae</taxon>
        <taxon>Flemingia</taxon>
    </lineage>
</organism>
<keyword evidence="2" id="KW-1185">Reference proteome</keyword>
<comment type="caution">
    <text evidence="1">The sequence shown here is derived from an EMBL/GenBank/DDBJ whole genome shotgun (WGS) entry which is preliminary data.</text>
</comment>
<evidence type="ECO:0000313" key="2">
    <source>
        <dbReference type="Proteomes" id="UP001603857"/>
    </source>
</evidence>
<accession>A0ABD1N7Q1</accession>
<proteinExistence type="predicted"/>
<dbReference type="AlphaFoldDB" id="A0ABD1N7Q1"/>
<name>A0ABD1N7Q1_9FABA</name>
<reference evidence="1 2" key="1">
    <citation type="submission" date="2024-08" db="EMBL/GenBank/DDBJ databases">
        <title>Insights into the chromosomal genome structure of Flemingia macrophylla.</title>
        <authorList>
            <person name="Ding Y."/>
            <person name="Zhao Y."/>
            <person name="Bi W."/>
            <person name="Wu M."/>
            <person name="Zhao G."/>
            <person name="Gong Y."/>
            <person name="Li W."/>
            <person name="Zhang P."/>
        </authorList>
    </citation>
    <scope>NUCLEOTIDE SEQUENCE [LARGE SCALE GENOMIC DNA]</scope>
    <source>
        <strain evidence="1">DYQJB</strain>
        <tissue evidence="1">Leaf</tissue>
    </source>
</reference>
<evidence type="ECO:0000313" key="1">
    <source>
        <dbReference type="EMBL" id="KAL2343653.1"/>
    </source>
</evidence>
<sequence>MSSEKISIQKVVTPTTRPPLRMLTPNLQPPGLSCPLYNRSLQEGNDFISHIFSVMLQVEAHMLDQNRELV</sequence>